<feature type="region of interest" description="Disordered" evidence="3">
    <location>
        <begin position="2629"/>
        <end position="2668"/>
    </location>
</feature>
<feature type="compositionally biased region" description="Gly residues" evidence="3">
    <location>
        <begin position="2216"/>
        <end position="2228"/>
    </location>
</feature>
<feature type="compositionally biased region" description="Acidic residues" evidence="3">
    <location>
        <begin position="1734"/>
        <end position="1744"/>
    </location>
</feature>
<feature type="domain" description="PAS" evidence="5">
    <location>
        <begin position="787"/>
        <end position="849"/>
    </location>
</feature>
<feature type="transmembrane region" description="Helical" evidence="4">
    <location>
        <begin position="1898"/>
        <end position="1922"/>
    </location>
</feature>
<feature type="compositionally biased region" description="Polar residues" evidence="3">
    <location>
        <begin position="2328"/>
        <end position="2346"/>
    </location>
</feature>
<evidence type="ECO:0000256" key="1">
    <source>
        <dbReference type="ARBA" id="ARBA00022543"/>
    </source>
</evidence>
<gene>
    <name evidence="6" type="ORF">HYH02_011919</name>
</gene>
<proteinExistence type="predicted"/>
<dbReference type="PANTHER" id="PTHR31600:SF2">
    <property type="entry name" value="GAMETE ENRICHED GENE 10 PROTEIN-RELATED"/>
    <property type="match status" value="1"/>
</dbReference>
<dbReference type="PROSITE" id="PS50112">
    <property type="entry name" value="PAS"/>
    <property type="match status" value="1"/>
</dbReference>
<keyword evidence="4" id="KW-0812">Transmembrane</keyword>
<feature type="region of interest" description="Disordered" evidence="3">
    <location>
        <begin position="1847"/>
        <end position="1867"/>
    </location>
</feature>
<feature type="region of interest" description="Disordered" evidence="3">
    <location>
        <begin position="2155"/>
        <end position="2246"/>
    </location>
</feature>
<dbReference type="GO" id="GO:0009881">
    <property type="term" value="F:photoreceptor activity"/>
    <property type="evidence" value="ECO:0007669"/>
    <property type="project" value="UniProtKB-KW"/>
</dbReference>
<keyword evidence="4" id="KW-0472">Membrane</keyword>
<feature type="transmembrane region" description="Helical" evidence="4">
    <location>
        <begin position="375"/>
        <end position="398"/>
    </location>
</feature>
<feature type="compositionally biased region" description="Acidic residues" evidence="3">
    <location>
        <begin position="2157"/>
        <end position="2170"/>
    </location>
</feature>
<keyword evidence="1" id="KW-0600">Photoreceptor protein</keyword>
<dbReference type="InterPro" id="IPR035965">
    <property type="entry name" value="PAS-like_dom_sf"/>
</dbReference>
<feature type="transmembrane region" description="Helical" evidence="4">
    <location>
        <begin position="2571"/>
        <end position="2597"/>
    </location>
</feature>
<feature type="region of interest" description="Disordered" evidence="3">
    <location>
        <begin position="2328"/>
        <end position="2349"/>
    </location>
</feature>
<evidence type="ECO:0000259" key="5">
    <source>
        <dbReference type="PROSITE" id="PS50112"/>
    </source>
</evidence>
<evidence type="ECO:0000256" key="3">
    <source>
        <dbReference type="SAM" id="MobiDB-lite"/>
    </source>
</evidence>
<feature type="transmembrane region" description="Helical" evidence="4">
    <location>
        <begin position="506"/>
        <end position="529"/>
    </location>
</feature>
<dbReference type="Pfam" id="PF08855">
    <property type="entry name" value="DUF1825"/>
    <property type="match status" value="1"/>
</dbReference>
<feature type="compositionally biased region" description="Low complexity" evidence="3">
    <location>
        <begin position="1854"/>
        <end position="1867"/>
    </location>
</feature>
<dbReference type="EMBL" id="JAEHOD010000053">
    <property type="protein sequence ID" value="KAG2435419.1"/>
    <property type="molecule type" value="Genomic_DNA"/>
</dbReference>
<feature type="region of interest" description="Disordered" evidence="3">
    <location>
        <begin position="1660"/>
        <end position="1760"/>
    </location>
</feature>
<feature type="transmembrane region" description="Helical" evidence="4">
    <location>
        <begin position="282"/>
        <end position="308"/>
    </location>
</feature>
<feature type="transmembrane region" description="Helical" evidence="4">
    <location>
        <begin position="2101"/>
        <end position="2121"/>
    </location>
</feature>
<feature type="compositionally biased region" description="Gly residues" evidence="3">
    <location>
        <begin position="2652"/>
        <end position="2666"/>
    </location>
</feature>
<keyword evidence="4" id="KW-1133">Transmembrane helix</keyword>
<dbReference type="InterPro" id="IPR000014">
    <property type="entry name" value="PAS"/>
</dbReference>
<accession>A0A835W383</accession>
<feature type="compositionally biased region" description="Gly residues" evidence="3">
    <location>
        <begin position="1745"/>
        <end position="1757"/>
    </location>
</feature>
<feature type="transmembrane region" description="Helical" evidence="4">
    <location>
        <begin position="2356"/>
        <end position="2375"/>
    </location>
</feature>
<dbReference type="Pfam" id="PF25474">
    <property type="entry name" value="TPR_TmcB"/>
    <property type="match status" value="1"/>
</dbReference>
<protein>
    <recommendedName>
        <fullName evidence="5">PAS domain-containing protein</fullName>
    </recommendedName>
</protein>
<dbReference type="InterPro" id="IPR052994">
    <property type="entry name" value="Tiny_macrocysts_regulators"/>
</dbReference>
<dbReference type="Gene3D" id="3.30.450.20">
    <property type="entry name" value="PAS domain"/>
    <property type="match status" value="1"/>
</dbReference>
<dbReference type="PANTHER" id="PTHR31600">
    <property type="entry name" value="TINY MACROCYSTS PROTEIN B-RELATED"/>
    <property type="match status" value="1"/>
</dbReference>
<name>A0A835W383_9CHLO</name>
<dbReference type="Proteomes" id="UP000613740">
    <property type="component" value="Unassembled WGS sequence"/>
</dbReference>
<evidence type="ECO:0000256" key="2">
    <source>
        <dbReference type="ARBA" id="ARBA00022606"/>
    </source>
</evidence>
<comment type="caution">
    <text evidence="6">The sequence shown here is derived from an EMBL/GenBank/DDBJ whole genome shotgun (WGS) entry which is preliminary data.</text>
</comment>
<keyword evidence="2" id="KW-0716">Sensory transduction</keyword>
<keyword evidence="1" id="KW-0157">Chromophore</keyword>
<reference evidence="6" key="1">
    <citation type="journal article" date="2020" name="bioRxiv">
        <title>Comparative genomics of Chlamydomonas.</title>
        <authorList>
            <person name="Craig R.J."/>
            <person name="Hasan A.R."/>
            <person name="Ness R.W."/>
            <person name="Keightley P.D."/>
        </authorList>
    </citation>
    <scope>NUCLEOTIDE SEQUENCE</scope>
    <source>
        <strain evidence="6">CCAP 11/173</strain>
    </source>
</reference>
<feature type="transmembrane region" description="Helical" evidence="4">
    <location>
        <begin position="440"/>
        <end position="457"/>
    </location>
</feature>
<dbReference type="InterPro" id="IPR014954">
    <property type="entry name" value="DUF1825"/>
</dbReference>
<evidence type="ECO:0000313" key="7">
    <source>
        <dbReference type="Proteomes" id="UP000613740"/>
    </source>
</evidence>
<evidence type="ECO:0000256" key="4">
    <source>
        <dbReference type="SAM" id="Phobius"/>
    </source>
</evidence>
<sequence>MNEFNNIVKEATQLSGMAGRFPDFDLQGKQMYLDKMQEMSDRYEVFIKRLELSQDPAAKEYLRTTNAQMLEGGFTLNQMFAGLKQSVTEYRKWVEQEERVSGDPVAHQEFLKYFREMWGASVLGRLDLSYLVKTTDPQVILKAQNDPQFWVMLKEISTSPSPAAMTKWMDHPTLGPLVAELWKSAQKGRHANQQQDGQGSDLLDRRSTLENGVFGVLFTLSKENSETRIRIRWVLLKILLDGWQLFATVIQPAKQGWDINPDGAAWSVVSVLNFTWLADLSYSAYLALLYSAVALLVVNIGLCVWVAWCFKEQKFPVVWPIKVLRVFSSIFFQAFDVASLNLLQLGFSCRFTGPVTPHMHMDLFPAYSCASSPHVVHAVTSGIFLLLFVVIALLLNMAEVEVNPLSRRPLALGHSGAEVMAFAIKALLTLVDVFLGWRKVAACAYLALSLALAWQYLRWNPNLVAWVNYLKAGVSGSIVWCCATLMLLVFAPGVKSSEQSSWSSAMTITMLAGLAPAFGVGAAMSWFAIRKMTHTALQAMADAKPDQPLQDICDNLDDPRDVEIVARSARVWRDRYTLDPDAVQKAHNIIKAGLAMFPGSAYMVLLHADFMIDVLGVSQSGARRIEDARKLSPSLMCRFMMFVRQQQATQKAAGSHANDGVSMDLLGYVEYQRKQRMVVRLHREALQAMCNFWKALDASRVSFTHLSKALGKIESSVSQAQAAYRVVLESYGTNPKLIRLYGKFLEKIKNDPWGAAEYFAEADRLEEVKNGDARGPLLPDGTPLGRMDEMAAAVLVINATGEIQMANKQTHNLFGHKRGTLEAKPLAMLLAPHCARRVSEELARMVANSSVTALMNGGRTESGRSTDGSVMSDGPDLVVVGMHVDRVAFSVKLSIRKASGVGEDSTFIALLEPAPPVPNMAKVWVSPNGIVAAADPQFVAHFGWKATEVNGSNLTALMMVQSTESVVMCGGQGEDEEVAIPKTTTESATETVKRLLRLAKVNSDTVGNKPVQGLHCLVAHKYDSQPVPCNVTVVETTSAEISVHELRLQLASDDPAQLLVVNRKGSILHASTELASALKDSAAAGTAGGGPRFGGVTGQISSRIAGAGGLSGGGGGFVFGADLLTGFTLCDFLPAPWKDMHVRFLKDITSSSPPTRSLWSCRKAAAQPTLELRSMTGRPLYMHVSITTGDLNGESTHVISLQRSSLEAALSERRVRLTVSEDGLVSAASRGLALQMLGLEPGRVIGRGLWEVVSEEPADTPGKAAVRASTPAGPHLLGALIERALANPGASWRVDVSNPLPRKSGGGPALALARQQSAMVRAKAAVMQVHVEPPSDEEAAAGQGNRVYVDLWPLHAVSGVLQLDAAGRITSVLEEHTRPAGLLFGLHHDALVGEALSSLVTMPPGRTTAAELLSLHGAKKSNLKTKQKDVAVKVGPVHKLRATHTDGKPLVLDVQVVGKPGPNEPLIAILRLHAAPMLPAAAAVAPAAAPPPARAVDGVANKGGTAAAETAAAAGVAVVAALNRKPSLDDLLEKVEAAEVAAAAGKVAAGARNSKESFSVGQVHTPPTGGSLRRGDSTVVKAIGTDAAAAVAAAAAAAVAAASGSMEDAGAAPLPLPMPANLLAGMSNSSLPVPGVTAAAAAATGRNKLADLVRSVGGEQQAAGSGKMVLGSGDGSLPPAPRTRPGASRRSNNGDGGSVVAAELPHAVLPETTGGDEKTEPAGAAGGVDVQSVDGDDREEDQDSEGGGGGGGQGGKGKGADRILSWVASKGAYYQNSVAAKTDDEGSVKALSEDACSDIHAGNSDMTGAAYAASERTERTAATVTTMATAQTLAGLKSATAAPDVPYADDDAASEGGQSAMSAQSASGAEYKRGKRFRKLVKLMDSGQAQQVQKRFKLHALITVGILAAVHVVCFVLTVVSIGQQRASMLQLGRSAELQLSLHQILADVRSLDVIVQNKSLPTLYTASDSSMFLSRISVNAEKIKDRLNEILQNHHDSDSPVMALFYFTTIRVWNGRDQNGSDVFTNTTIWDFGTRIYSMTKLVEQSGAQWLADGRSFVDQDPGQFLIKSGPDFFRASRRILDALLYTAVDSAKKVNTLQLVFLAVEGAAISCAAACYLAYLLRAVAAQRYKLYGTFLVIPVGLTRALASQNTTLLVDEDEDEDEDDEEGDRTAMAQANNDGSDGENEDGAGKQAAKQKRTLGFSASAVTPSADTPGGGGSKGAGGAGPRKKVAPWDAAQREGTRVPAGAVRASDVLLGGDDDDGASGLIAQQRTYTGSFNSSRSRGGFGGCWGWARRLVFRSRSLGTVAPLPTTRLGSILGPRGWAPSTQQAVAQQPPGASSSSKRTLKYDSNDTSVMLTPFVMWSVLVIAFYATAVVEMRDIVDTVAVHSVVNFMNARTSRNVFLSQELAVVEDPAQVPAKQLALQAGVKLVRDAFYTLQLGNRAYLTAGNATERYPLVTTGLSHASARLEDLFYGSGSCHRLFPEYLPCPGPEYRYYEISHTGFDTMMQQFLISLEAMAFNATGLPQGLGNKNFDYIYNVGYKDMIGAILQIKQEHYNIIVALFDRIMLLHIILFLLLWVIFAGFLFILLNPLIKRVSKERRRIAELMSQLPLELDVEKLVGRALGTGQQPPQGPGGVVSSGHSHTAAAGGGVAGAAPPGGGADATSKWKAIIKQASTNFKAGGKRASTDQLGNLA</sequence>
<feature type="transmembrane region" description="Helical" evidence="4">
    <location>
        <begin position="2133"/>
        <end position="2149"/>
    </location>
</feature>
<keyword evidence="7" id="KW-1185">Reference proteome</keyword>
<keyword evidence="1" id="KW-0675">Receptor</keyword>
<feature type="compositionally biased region" description="Low complexity" evidence="3">
    <location>
        <begin position="2641"/>
        <end position="2651"/>
    </location>
</feature>
<organism evidence="6 7">
    <name type="scientific">Chlamydomonas schloesseri</name>
    <dbReference type="NCBI Taxonomy" id="2026947"/>
    <lineage>
        <taxon>Eukaryota</taxon>
        <taxon>Viridiplantae</taxon>
        <taxon>Chlorophyta</taxon>
        <taxon>core chlorophytes</taxon>
        <taxon>Chlorophyceae</taxon>
        <taxon>CS clade</taxon>
        <taxon>Chlamydomonadales</taxon>
        <taxon>Chlamydomonadaceae</taxon>
        <taxon>Chlamydomonas</taxon>
    </lineage>
</organism>
<dbReference type="InterPro" id="IPR057352">
    <property type="entry name" value="TPR_TmcB/C"/>
</dbReference>
<feature type="transmembrane region" description="Helical" evidence="4">
    <location>
        <begin position="477"/>
        <end position="494"/>
    </location>
</feature>
<evidence type="ECO:0000313" key="6">
    <source>
        <dbReference type="EMBL" id="KAG2435419.1"/>
    </source>
</evidence>
<dbReference type="SUPFAM" id="SSF55785">
    <property type="entry name" value="PYP-like sensor domain (PAS domain)"/>
    <property type="match status" value="1"/>
</dbReference>
<dbReference type="OrthoDB" id="533766at2759"/>